<name>U2MBG8_9FIRM</name>
<organism evidence="1 2">
    <name type="scientific">Ruminococcus callidus ATCC 27760</name>
    <dbReference type="NCBI Taxonomy" id="411473"/>
    <lineage>
        <taxon>Bacteria</taxon>
        <taxon>Bacillati</taxon>
        <taxon>Bacillota</taxon>
        <taxon>Clostridia</taxon>
        <taxon>Eubacteriales</taxon>
        <taxon>Oscillospiraceae</taxon>
        <taxon>Ruminococcus</taxon>
    </lineage>
</organism>
<reference evidence="1 2" key="1">
    <citation type="submission" date="2013-07" db="EMBL/GenBank/DDBJ databases">
        <authorList>
            <person name="Weinstock G."/>
            <person name="Sodergren E."/>
            <person name="Wylie T."/>
            <person name="Fulton L."/>
            <person name="Fulton R."/>
            <person name="Fronick C."/>
            <person name="O'Laughlin M."/>
            <person name="Godfrey J."/>
            <person name="Miner T."/>
            <person name="Herter B."/>
            <person name="Appelbaum E."/>
            <person name="Cordes M."/>
            <person name="Lek S."/>
            <person name="Wollam A."/>
            <person name="Pepin K.H."/>
            <person name="Palsikar V.B."/>
            <person name="Mitreva M."/>
            <person name="Wilson R.K."/>
        </authorList>
    </citation>
    <scope>NUCLEOTIDE SEQUENCE [LARGE SCALE GENOMIC DNA]</scope>
    <source>
        <strain evidence="1 2">ATCC 27760</strain>
    </source>
</reference>
<dbReference type="AlphaFoldDB" id="U2MBG8"/>
<dbReference type="HOGENOM" id="CLU_2411391_0_0_9"/>
<evidence type="ECO:0000313" key="1">
    <source>
        <dbReference type="EMBL" id="ERJ96638.1"/>
    </source>
</evidence>
<protein>
    <submittedName>
        <fullName evidence="1">Uncharacterized protein</fullName>
    </submittedName>
</protein>
<sequence>MNKYRIPFRSKSITKSCSIRSLRQPALKKVLYFPEQLENTHRPLLVFYGSMGKIRNSYNYSMISGPKKLHLSCTEILYHISIKKASFLVSFF</sequence>
<dbReference type="STRING" id="411473.RUMCAL_00968"/>
<dbReference type="Proteomes" id="UP000016662">
    <property type="component" value="Unassembled WGS sequence"/>
</dbReference>
<dbReference type="EMBL" id="AWVF01000110">
    <property type="protein sequence ID" value="ERJ96638.1"/>
    <property type="molecule type" value="Genomic_DNA"/>
</dbReference>
<keyword evidence="2" id="KW-1185">Reference proteome</keyword>
<accession>U2MBG8</accession>
<evidence type="ECO:0000313" key="2">
    <source>
        <dbReference type="Proteomes" id="UP000016662"/>
    </source>
</evidence>
<proteinExistence type="predicted"/>
<gene>
    <name evidence="1" type="ORF">RUMCAL_00968</name>
</gene>
<comment type="caution">
    <text evidence="1">The sequence shown here is derived from an EMBL/GenBank/DDBJ whole genome shotgun (WGS) entry which is preliminary data.</text>
</comment>